<proteinExistence type="inferred from homology"/>
<reference evidence="5" key="1">
    <citation type="journal article" date="2021" name="PeerJ">
        <title>Extensive microbial diversity within the chicken gut microbiome revealed by metagenomics and culture.</title>
        <authorList>
            <person name="Gilroy R."/>
            <person name="Ravi A."/>
            <person name="Getino M."/>
            <person name="Pursley I."/>
            <person name="Horton D.L."/>
            <person name="Alikhan N.F."/>
            <person name="Baker D."/>
            <person name="Gharbi K."/>
            <person name="Hall N."/>
            <person name="Watson M."/>
            <person name="Adriaenssens E.M."/>
            <person name="Foster-Nyarko E."/>
            <person name="Jarju S."/>
            <person name="Secka A."/>
            <person name="Antonio M."/>
            <person name="Oren A."/>
            <person name="Chaudhuri R.R."/>
            <person name="La Ragione R."/>
            <person name="Hildebrand F."/>
            <person name="Pallen M.J."/>
        </authorList>
    </citation>
    <scope>NUCLEOTIDE SEQUENCE</scope>
    <source>
        <strain evidence="5">CHK33-5263</strain>
    </source>
</reference>
<dbReference type="SUPFAM" id="SSF50156">
    <property type="entry name" value="PDZ domain-like"/>
    <property type="match status" value="1"/>
</dbReference>
<dbReference type="PANTHER" id="PTHR43343:SF3">
    <property type="entry name" value="PROTEASE DO-LIKE 8, CHLOROPLASTIC"/>
    <property type="match status" value="1"/>
</dbReference>
<dbReference type="Proteomes" id="UP000824044">
    <property type="component" value="Unassembled WGS sequence"/>
</dbReference>
<accession>A0A9D2DYJ3</accession>
<dbReference type="InterPro" id="IPR009003">
    <property type="entry name" value="Peptidase_S1_PA"/>
</dbReference>
<dbReference type="Pfam" id="PF13365">
    <property type="entry name" value="Trypsin_2"/>
    <property type="match status" value="2"/>
</dbReference>
<dbReference type="InterPro" id="IPR051201">
    <property type="entry name" value="Chloro_Bact_Ser_Proteases"/>
</dbReference>
<sequence length="677" mass="70281">MKKRWMTALACAMAGALTLGLAGCNVSSAPDDSSSSSAGVESGMYSSVQEFLAAQETPSTYERRLYEEAVADGYEGTYYDFLAAMDFTDDTAYINRAVNSVVEITVTFTINNIKREASGSGVIYRLDKEAGDAYIVTNYHVISTYLSSGFGPWGTHSSTTDWTNIYLTTYSGETIRSEDVTLVAGSNTDTDLAVLKVTGSEDLRESDAVAATMAEASVGETVYAIGNANGEGTSVTKGIVSLLSEEITVTGADNYSLVSFNVMRTDAAVNQGNSGGGLFNARGELVGIVSARLLASETGVDVDGFGYAIPVADVNAMLEQFGTETIASSDAQVSGTDASDAGQAAAEAASSVVAIETESAAGSGVIWSLDEAEGDAVIVTNYHVVYSTSEGDISDTISVCLYGDESATPITAEFVGGVQSEDLAVIRIEDEALLTTGEYRAVTLADSDSVTLSETVYAIGNAAGDGISVTAGIASVVNETILVSSADGQSAVSITGIRTDADVNHGNSGGGLFNEMGEFLGIVSARSDTDGVVGVGAAIASNHVAAVVGNLLWQAERGNQAASCVTLGITILAENSGRVFDEQTGKVYLEEKVVVQSLTDGSLAARMGMDVNDTLLAARIDRDGQTVRAVSITTQEKLPTMLYHLREGDTLTILISRGGEAQELSVTVEAGDFQTRA</sequence>
<evidence type="ECO:0000256" key="2">
    <source>
        <dbReference type="ARBA" id="ARBA00022670"/>
    </source>
</evidence>
<name>A0A9D2DYJ3_9FIRM</name>
<dbReference type="Gene3D" id="2.30.42.10">
    <property type="match status" value="1"/>
</dbReference>
<comment type="similarity">
    <text evidence="1">Belongs to the peptidase S1C family.</text>
</comment>
<evidence type="ECO:0000256" key="3">
    <source>
        <dbReference type="ARBA" id="ARBA00022801"/>
    </source>
</evidence>
<dbReference type="GO" id="GO:0004252">
    <property type="term" value="F:serine-type endopeptidase activity"/>
    <property type="evidence" value="ECO:0007669"/>
    <property type="project" value="InterPro"/>
</dbReference>
<dbReference type="PRINTS" id="PR00834">
    <property type="entry name" value="PROTEASES2C"/>
</dbReference>
<dbReference type="Gene3D" id="2.40.10.120">
    <property type="match status" value="1"/>
</dbReference>
<evidence type="ECO:0000256" key="1">
    <source>
        <dbReference type="ARBA" id="ARBA00010541"/>
    </source>
</evidence>
<dbReference type="GO" id="GO:0006508">
    <property type="term" value="P:proteolysis"/>
    <property type="evidence" value="ECO:0007669"/>
    <property type="project" value="UniProtKB-KW"/>
</dbReference>
<feature type="signal peptide" evidence="4">
    <location>
        <begin position="1"/>
        <end position="22"/>
    </location>
</feature>
<dbReference type="SUPFAM" id="SSF50494">
    <property type="entry name" value="Trypsin-like serine proteases"/>
    <property type="match status" value="2"/>
</dbReference>
<keyword evidence="3" id="KW-0378">Hydrolase</keyword>
<dbReference type="Gene3D" id="2.40.10.10">
    <property type="entry name" value="Trypsin-like serine proteases"/>
    <property type="match status" value="2"/>
</dbReference>
<organism evidence="5 6">
    <name type="scientific">Candidatus Gallimonas intestinigallinarum</name>
    <dbReference type="NCBI Taxonomy" id="2838604"/>
    <lineage>
        <taxon>Bacteria</taxon>
        <taxon>Bacillati</taxon>
        <taxon>Bacillota</taxon>
        <taxon>Clostridia</taxon>
        <taxon>Candidatus Gallimonas</taxon>
    </lineage>
</organism>
<gene>
    <name evidence="5" type="ORF">H9812_07975</name>
</gene>
<dbReference type="EMBL" id="DXBS01000145">
    <property type="protein sequence ID" value="HIZ25383.1"/>
    <property type="molecule type" value="Genomic_DNA"/>
</dbReference>
<keyword evidence="2 5" id="KW-0645">Protease</keyword>
<keyword evidence="4" id="KW-0732">Signal</keyword>
<comment type="caution">
    <text evidence="5">The sequence shown here is derived from an EMBL/GenBank/DDBJ whole genome shotgun (WGS) entry which is preliminary data.</text>
</comment>
<reference evidence="5" key="2">
    <citation type="submission" date="2021-04" db="EMBL/GenBank/DDBJ databases">
        <authorList>
            <person name="Gilroy R."/>
        </authorList>
    </citation>
    <scope>NUCLEOTIDE SEQUENCE</scope>
    <source>
        <strain evidence="5">CHK33-5263</strain>
    </source>
</reference>
<dbReference type="InterPro" id="IPR001940">
    <property type="entry name" value="Peptidase_S1C"/>
</dbReference>
<evidence type="ECO:0000313" key="5">
    <source>
        <dbReference type="EMBL" id="HIZ25383.1"/>
    </source>
</evidence>
<dbReference type="AlphaFoldDB" id="A0A9D2DYJ3"/>
<dbReference type="InterPro" id="IPR043504">
    <property type="entry name" value="Peptidase_S1_PA_chymotrypsin"/>
</dbReference>
<protein>
    <submittedName>
        <fullName evidence="5">S1C family serine protease</fullName>
    </submittedName>
</protein>
<dbReference type="PANTHER" id="PTHR43343">
    <property type="entry name" value="PEPTIDASE S12"/>
    <property type="match status" value="1"/>
</dbReference>
<evidence type="ECO:0000256" key="4">
    <source>
        <dbReference type="SAM" id="SignalP"/>
    </source>
</evidence>
<dbReference type="PROSITE" id="PS51257">
    <property type="entry name" value="PROKAR_LIPOPROTEIN"/>
    <property type="match status" value="1"/>
</dbReference>
<dbReference type="InterPro" id="IPR036034">
    <property type="entry name" value="PDZ_sf"/>
</dbReference>
<feature type="chain" id="PRO_5038592316" evidence="4">
    <location>
        <begin position="23"/>
        <end position="677"/>
    </location>
</feature>
<evidence type="ECO:0000313" key="6">
    <source>
        <dbReference type="Proteomes" id="UP000824044"/>
    </source>
</evidence>